<dbReference type="InterPro" id="IPR036865">
    <property type="entry name" value="CRAL-TRIO_dom_sf"/>
</dbReference>
<organism evidence="2 3">
    <name type="scientific">Aspergillus clavatus (strain ATCC 1007 / CBS 513.65 / DSM 816 / NCTC 3887 / NRRL 1 / QM 1276 / 107)</name>
    <dbReference type="NCBI Taxonomy" id="344612"/>
    <lineage>
        <taxon>Eukaryota</taxon>
        <taxon>Fungi</taxon>
        <taxon>Dikarya</taxon>
        <taxon>Ascomycota</taxon>
        <taxon>Pezizomycotina</taxon>
        <taxon>Eurotiomycetes</taxon>
        <taxon>Eurotiomycetidae</taxon>
        <taxon>Eurotiales</taxon>
        <taxon>Aspergillaceae</taxon>
        <taxon>Aspergillus</taxon>
        <taxon>Aspergillus subgen. Fumigati</taxon>
    </lineage>
</organism>
<dbReference type="InterPro" id="IPR036273">
    <property type="entry name" value="CRAL/TRIO_N_dom_sf"/>
</dbReference>
<dbReference type="EMBL" id="DS027051">
    <property type="protein sequence ID" value="EAW12088.1"/>
    <property type="molecule type" value="Genomic_DNA"/>
</dbReference>
<reference evidence="2 3" key="1">
    <citation type="journal article" date="2008" name="PLoS Genet.">
        <title>Genomic islands in the pathogenic filamentous fungus Aspergillus fumigatus.</title>
        <authorList>
            <person name="Fedorova N.D."/>
            <person name="Khaldi N."/>
            <person name="Joardar V.S."/>
            <person name="Maiti R."/>
            <person name="Amedeo P."/>
            <person name="Anderson M.J."/>
            <person name="Crabtree J."/>
            <person name="Silva J.C."/>
            <person name="Badger J.H."/>
            <person name="Albarraq A."/>
            <person name="Angiuoli S."/>
            <person name="Bussey H."/>
            <person name="Bowyer P."/>
            <person name="Cotty P.J."/>
            <person name="Dyer P.S."/>
            <person name="Egan A."/>
            <person name="Galens K."/>
            <person name="Fraser-Liggett C.M."/>
            <person name="Haas B.J."/>
            <person name="Inman J.M."/>
            <person name="Kent R."/>
            <person name="Lemieux S."/>
            <person name="Malavazi I."/>
            <person name="Orvis J."/>
            <person name="Roemer T."/>
            <person name="Ronning C.M."/>
            <person name="Sundaram J.P."/>
            <person name="Sutton G."/>
            <person name="Turner G."/>
            <person name="Venter J.C."/>
            <person name="White O.R."/>
            <person name="Whitty B.R."/>
            <person name="Youngman P."/>
            <person name="Wolfe K.H."/>
            <person name="Goldman G.H."/>
            <person name="Wortman J.R."/>
            <person name="Jiang B."/>
            <person name="Denning D.W."/>
            <person name="Nierman W.C."/>
        </authorList>
    </citation>
    <scope>NUCLEOTIDE SEQUENCE [LARGE SCALE GENOMIC DNA]</scope>
    <source>
        <strain evidence="3">ATCC 1007 / CBS 513.65 / DSM 816 / NCTC 3887 / NRRL 1</strain>
    </source>
</reference>
<dbReference type="CDD" id="cd00170">
    <property type="entry name" value="SEC14"/>
    <property type="match status" value="1"/>
</dbReference>
<dbReference type="HOGENOM" id="CLU_016665_2_0_1"/>
<feature type="domain" description="CRAL-TRIO" evidence="1">
    <location>
        <begin position="151"/>
        <end position="310"/>
    </location>
</feature>
<dbReference type="KEGG" id="act:ACLA_008480"/>
<dbReference type="VEuPathDB" id="FungiDB:ACLA_008480"/>
<dbReference type="InterPro" id="IPR052432">
    <property type="entry name" value="PITP/CRAL-TRIO"/>
</dbReference>
<evidence type="ECO:0000313" key="2">
    <source>
        <dbReference type="EMBL" id="EAW12088.1"/>
    </source>
</evidence>
<dbReference type="PANTHER" id="PTHR46590:SF2">
    <property type="entry name" value="CRAL_TRIO DOMAIN PROTEIN (AFU_ORTHOLOGUE AFUA_4G13930)-RELATED"/>
    <property type="match status" value="1"/>
</dbReference>
<dbReference type="OrthoDB" id="43460at2759"/>
<dbReference type="PANTHER" id="PTHR46590">
    <property type="entry name" value="PHOSPHATIDYLINOSITOL TRANSFER PROTEIN CSR1-RELATED"/>
    <property type="match status" value="1"/>
</dbReference>
<sequence length="375" mass="42621">MCTCTRLDGFPGPSSFSRRNSRLIRTDSILSRRASAVSFATSTTPLGQSLRAIGLTPSEARSATKCLTVLTPDDGRWGMLTAAKHESPDRWLLRYLGFCKWNVGKAFVQVLEALCWRMKEIHVEDQLLPAGELFALQQSQGSSRSSGAELEREFLGQLRKGKCFVRGVDRWDHPLCVLRVRLHRPDQETEASLHRLITHLIESARLLIAPPVESATVIFDMTDITRANMEFATVKFIIRCFVSYYPQTLGTLLIHNAPRMCTGIWKVIKNWIDADVATKIHFTKSVDDLAQFIPPSRIISELGGDEEWEYEYPYIEPEADENHPMKDYETRDSLLLERQVISEELFSLASQWIEATRLHDSEQITIHPIASSRSN</sequence>
<dbReference type="AlphaFoldDB" id="A1CE11"/>
<accession>A1CE11</accession>
<gene>
    <name evidence="2" type="ORF">ACLA_008480</name>
</gene>
<keyword evidence="3" id="KW-1185">Reference proteome</keyword>
<evidence type="ECO:0000313" key="3">
    <source>
        <dbReference type="Proteomes" id="UP000006701"/>
    </source>
</evidence>
<dbReference type="OMA" id="QWIEATR"/>
<dbReference type="SUPFAM" id="SSF46938">
    <property type="entry name" value="CRAL/TRIO N-terminal domain"/>
    <property type="match status" value="1"/>
</dbReference>
<dbReference type="GeneID" id="4705564"/>
<dbReference type="RefSeq" id="XP_001273514.1">
    <property type="nucleotide sequence ID" value="XM_001273513.1"/>
</dbReference>
<dbReference type="SMART" id="SM00516">
    <property type="entry name" value="SEC14"/>
    <property type="match status" value="1"/>
</dbReference>
<protein>
    <submittedName>
        <fullName evidence="2">CRAL/TRIO domain protein</fullName>
    </submittedName>
</protein>
<dbReference type="SUPFAM" id="SSF52087">
    <property type="entry name" value="CRAL/TRIO domain"/>
    <property type="match status" value="1"/>
</dbReference>
<dbReference type="PROSITE" id="PS50191">
    <property type="entry name" value="CRAL_TRIO"/>
    <property type="match status" value="1"/>
</dbReference>
<proteinExistence type="predicted"/>
<dbReference type="Gene3D" id="3.40.525.10">
    <property type="entry name" value="CRAL-TRIO lipid binding domain"/>
    <property type="match status" value="1"/>
</dbReference>
<dbReference type="Pfam" id="PF00650">
    <property type="entry name" value="CRAL_TRIO"/>
    <property type="match status" value="1"/>
</dbReference>
<dbReference type="eggNOG" id="KOG1470">
    <property type="taxonomic scope" value="Eukaryota"/>
</dbReference>
<dbReference type="InterPro" id="IPR001251">
    <property type="entry name" value="CRAL-TRIO_dom"/>
</dbReference>
<name>A1CE11_ASPCL</name>
<evidence type="ECO:0000259" key="1">
    <source>
        <dbReference type="PROSITE" id="PS50191"/>
    </source>
</evidence>
<dbReference type="Proteomes" id="UP000006701">
    <property type="component" value="Unassembled WGS sequence"/>
</dbReference>